<evidence type="ECO:0000313" key="3">
    <source>
        <dbReference type="Proteomes" id="UP000076727"/>
    </source>
</evidence>
<feature type="compositionally biased region" description="Pro residues" evidence="1">
    <location>
        <begin position="30"/>
        <end position="40"/>
    </location>
</feature>
<reference evidence="2 3" key="1">
    <citation type="journal article" date="2016" name="Mol. Biol. Evol.">
        <title>Comparative Genomics of Early-Diverging Mushroom-Forming Fungi Provides Insights into the Origins of Lignocellulose Decay Capabilities.</title>
        <authorList>
            <person name="Nagy L.G."/>
            <person name="Riley R."/>
            <person name="Tritt A."/>
            <person name="Adam C."/>
            <person name="Daum C."/>
            <person name="Floudas D."/>
            <person name="Sun H."/>
            <person name="Yadav J.S."/>
            <person name="Pangilinan J."/>
            <person name="Larsson K.H."/>
            <person name="Matsuura K."/>
            <person name="Barry K."/>
            <person name="Labutti K."/>
            <person name="Kuo R."/>
            <person name="Ohm R.A."/>
            <person name="Bhattacharya S.S."/>
            <person name="Shirouzu T."/>
            <person name="Yoshinaga Y."/>
            <person name="Martin F.M."/>
            <person name="Grigoriev I.V."/>
            <person name="Hibbett D.S."/>
        </authorList>
    </citation>
    <scope>NUCLEOTIDE SEQUENCE [LARGE SCALE GENOMIC DNA]</scope>
    <source>
        <strain evidence="2 3">L-15889</strain>
    </source>
</reference>
<feature type="region of interest" description="Disordered" evidence="1">
    <location>
        <begin position="1"/>
        <end position="53"/>
    </location>
</feature>
<sequence>MEGGARSALPEPPPPPAPAPWAQAGHTRPVPSPTRHPLPASPQAAVTLSPRPHTASLASLPASLKRLESVCPTQCSIARMRQHRRYRNRLYGVRCTDAAPDRSVRCTRSLGAIGRPPW</sequence>
<name>A0A165QRX2_9APHY</name>
<protein>
    <submittedName>
        <fullName evidence="2">Uncharacterized protein</fullName>
    </submittedName>
</protein>
<evidence type="ECO:0000313" key="2">
    <source>
        <dbReference type="EMBL" id="KZT69847.1"/>
    </source>
</evidence>
<gene>
    <name evidence="2" type="ORF">DAEQUDRAFT_242677</name>
</gene>
<dbReference type="AlphaFoldDB" id="A0A165QRX2"/>
<evidence type="ECO:0000256" key="1">
    <source>
        <dbReference type="SAM" id="MobiDB-lite"/>
    </source>
</evidence>
<accession>A0A165QRX2</accession>
<dbReference type="EMBL" id="KV429055">
    <property type="protein sequence ID" value="KZT69847.1"/>
    <property type="molecule type" value="Genomic_DNA"/>
</dbReference>
<dbReference type="Proteomes" id="UP000076727">
    <property type="component" value="Unassembled WGS sequence"/>
</dbReference>
<organism evidence="2 3">
    <name type="scientific">Daedalea quercina L-15889</name>
    <dbReference type="NCBI Taxonomy" id="1314783"/>
    <lineage>
        <taxon>Eukaryota</taxon>
        <taxon>Fungi</taxon>
        <taxon>Dikarya</taxon>
        <taxon>Basidiomycota</taxon>
        <taxon>Agaricomycotina</taxon>
        <taxon>Agaricomycetes</taxon>
        <taxon>Polyporales</taxon>
        <taxon>Fomitopsis</taxon>
    </lineage>
</organism>
<proteinExistence type="predicted"/>
<keyword evidence="3" id="KW-1185">Reference proteome</keyword>
<feature type="compositionally biased region" description="Pro residues" evidence="1">
    <location>
        <begin position="10"/>
        <end position="19"/>
    </location>
</feature>